<sequence length="345" mass="37770">MGAIARWAHIPGILRSPDLTLSALCDTDSGRLEAAAREYGIPPDQCYSSGEELIARSGVDAVDICTPNDVHVPLALQAAYAGLPFSVEKPLALETAQAEKLARETRERGLANMVCFSYRFKAAARYAKALVQSGELGELYHINMRYFQAWGMPVCQTPLLWRFISARTGSGALGDLGSHGLDLARFVTGREYERLVSHNGTFVHEREKTDGSGLGPVDVDDFSNTMAQMEGKLPAVFEITRFAYGRGNYQRMEIYGSRGSLVYELDAEPDRDTLSLCQGEAMRRGNSFVNLRIPGECQADQTQCFADILLGKGDGLAATVEDGLKNQRAMDAVLRSAKSGQWEKV</sequence>
<dbReference type="GO" id="GO:0050112">
    <property type="term" value="F:inositol 2-dehydrogenase (NAD+) activity"/>
    <property type="evidence" value="ECO:0007669"/>
    <property type="project" value="UniProtKB-EC"/>
</dbReference>
<dbReference type="PANTHER" id="PTHR43818:SF11">
    <property type="entry name" value="BCDNA.GH03377"/>
    <property type="match status" value="1"/>
</dbReference>
<keyword evidence="1 4" id="KW-0560">Oxidoreductase</keyword>
<dbReference type="EC" id="1.1.1.18" evidence="4"/>
<dbReference type="Gene3D" id="3.40.50.720">
    <property type="entry name" value="NAD(P)-binding Rossmann-like Domain"/>
    <property type="match status" value="1"/>
</dbReference>
<protein>
    <submittedName>
        <fullName evidence="4">Myo-inositol 2-dehydrogenase</fullName>
        <ecNumber evidence="4">1.1.1.18</ecNumber>
    </submittedName>
</protein>
<dbReference type="EMBL" id="VSSQ01024377">
    <property type="protein sequence ID" value="MPM71863.1"/>
    <property type="molecule type" value="Genomic_DNA"/>
</dbReference>
<dbReference type="SUPFAM" id="SSF51735">
    <property type="entry name" value="NAD(P)-binding Rossmann-fold domains"/>
    <property type="match status" value="1"/>
</dbReference>
<comment type="caution">
    <text evidence="4">The sequence shown here is derived from an EMBL/GenBank/DDBJ whole genome shotgun (WGS) entry which is preliminary data.</text>
</comment>
<organism evidence="4">
    <name type="scientific">bioreactor metagenome</name>
    <dbReference type="NCBI Taxonomy" id="1076179"/>
    <lineage>
        <taxon>unclassified sequences</taxon>
        <taxon>metagenomes</taxon>
        <taxon>ecological metagenomes</taxon>
    </lineage>
</organism>
<dbReference type="SUPFAM" id="SSF55347">
    <property type="entry name" value="Glyceraldehyde-3-phosphate dehydrogenase-like, C-terminal domain"/>
    <property type="match status" value="1"/>
</dbReference>
<dbReference type="InterPro" id="IPR050463">
    <property type="entry name" value="Gfo/Idh/MocA_oxidrdct_glycsds"/>
</dbReference>
<feature type="domain" description="Gfo/Idh/MocA-like oxidoreductase N-terminal" evidence="2">
    <location>
        <begin position="8"/>
        <end position="114"/>
    </location>
</feature>
<gene>
    <name evidence="4" type="primary">iolG_79</name>
    <name evidence="4" type="ORF">SDC9_118834</name>
</gene>
<evidence type="ECO:0000259" key="3">
    <source>
        <dbReference type="Pfam" id="PF22725"/>
    </source>
</evidence>
<proteinExistence type="predicted"/>
<reference evidence="4" key="1">
    <citation type="submission" date="2019-08" db="EMBL/GenBank/DDBJ databases">
        <authorList>
            <person name="Kucharzyk K."/>
            <person name="Murdoch R.W."/>
            <person name="Higgins S."/>
            <person name="Loffler F."/>
        </authorList>
    </citation>
    <scope>NUCLEOTIDE SEQUENCE</scope>
</reference>
<evidence type="ECO:0000313" key="4">
    <source>
        <dbReference type="EMBL" id="MPM71863.1"/>
    </source>
</evidence>
<dbReference type="GO" id="GO:0000166">
    <property type="term" value="F:nucleotide binding"/>
    <property type="evidence" value="ECO:0007669"/>
    <property type="project" value="InterPro"/>
</dbReference>
<dbReference type="InterPro" id="IPR055170">
    <property type="entry name" value="GFO_IDH_MocA-like_dom"/>
</dbReference>
<dbReference type="Pfam" id="PF22725">
    <property type="entry name" value="GFO_IDH_MocA_C3"/>
    <property type="match status" value="1"/>
</dbReference>
<accession>A0A645C8C1</accession>
<dbReference type="InterPro" id="IPR036291">
    <property type="entry name" value="NAD(P)-bd_dom_sf"/>
</dbReference>
<feature type="domain" description="GFO/IDH/MocA-like oxidoreductase" evidence="3">
    <location>
        <begin position="125"/>
        <end position="262"/>
    </location>
</feature>
<dbReference type="InterPro" id="IPR000683">
    <property type="entry name" value="Gfo/Idh/MocA-like_OxRdtase_N"/>
</dbReference>
<dbReference type="Gene3D" id="3.30.360.10">
    <property type="entry name" value="Dihydrodipicolinate Reductase, domain 2"/>
    <property type="match status" value="1"/>
</dbReference>
<dbReference type="Pfam" id="PF01408">
    <property type="entry name" value="GFO_IDH_MocA"/>
    <property type="match status" value="1"/>
</dbReference>
<dbReference type="AlphaFoldDB" id="A0A645C8C1"/>
<dbReference type="PANTHER" id="PTHR43818">
    <property type="entry name" value="BCDNA.GH03377"/>
    <property type="match status" value="1"/>
</dbReference>
<name>A0A645C8C1_9ZZZZ</name>
<evidence type="ECO:0000256" key="1">
    <source>
        <dbReference type="ARBA" id="ARBA00023002"/>
    </source>
</evidence>
<evidence type="ECO:0000259" key="2">
    <source>
        <dbReference type="Pfam" id="PF01408"/>
    </source>
</evidence>